<evidence type="ECO:0000313" key="11">
    <source>
        <dbReference type="EMBL" id="BAN35058.1"/>
    </source>
</evidence>
<dbReference type="Pfam" id="PF02108">
    <property type="entry name" value="FliH"/>
    <property type="match status" value="1"/>
</dbReference>
<dbReference type="InterPro" id="IPR018035">
    <property type="entry name" value="Flagellar_FliH/T3SS_HrpE"/>
</dbReference>
<dbReference type="HOGENOM" id="CLU_062625_4_1_4"/>
<keyword evidence="11" id="KW-0282">Flagellum</keyword>
<evidence type="ECO:0000256" key="6">
    <source>
        <dbReference type="ARBA" id="ARBA00022490"/>
    </source>
</evidence>
<accession>S6ABW2</accession>
<gene>
    <name evidence="11" type="ORF">SCD_n01229</name>
</gene>
<organism evidence="11 12">
    <name type="scientific">Sulfuricella denitrificans (strain DSM 22764 / NBRC 105220 / skB26)</name>
    <dbReference type="NCBI Taxonomy" id="1163617"/>
    <lineage>
        <taxon>Bacteria</taxon>
        <taxon>Pseudomonadati</taxon>
        <taxon>Pseudomonadota</taxon>
        <taxon>Betaproteobacteria</taxon>
        <taxon>Nitrosomonadales</taxon>
        <taxon>Sulfuricellaceae</taxon>
        <taxon>Sulfuricella</taxon>
    </lineage>
</organism>
<evidence type="ECO:0000256" key="5">
    <source>
        <dbReference type="ARBA" id="ARBA00022448"/>
    </source>
</evidence>
<keyword evidence="9" id="KW-1006">Bacterial flagellum protein export</keyword>
<dbReference type="STRING" id="1163617.SCD_n01229"/>
<keyword evidence="12" id="KW-1185">Reference proteome</keyword>
<keyword evidence="11" id="KW-0966">Cell projection</keyword>
<evidence type="ECO:0000256" key="2">
    <source>
        <dbReference type="ARBA" id="ARBA00004496"/>
    </source>
</evidence>
<dbReference type="PRINTS" id="PR01003">
    <property type="entry name" value="FLGFLIH"/>
</dbReference>
<dbReference type="RefSeq" id="WP_009205990.1">
    <property type="nucleotide sequence ID" value="NC_022357.1"/>
</dbReference>
<keyword evidence="11" id="KW-0969">Cilium</keyword>
<dbReference type="PANTHER" id="PTHR34982:SF1">
    <property type="entry name" value="FLAGELLAR ASSEMBLY PROTEIN FLIH"/>
    <property type="match status" value="1"/>
</dbReference>
<comment type="similarity">
    <text evidence="3">Belongs to the FliH family.</text>
</comment>
<protein>
    <recommendedName>
        <fullName evidence="4">Flagellar assembly protein FliH</fullName>
    </recommendedName>
</protein>
<comment type="function">
    <text evidence="1">Needed for flagellar regrowth and assembly.</text>
</comment>
<evidence type="ECO:0000256" key="4">
    <source>
        <dbReference type="ARBA" id="ARBA00016507"/>
    </source>
</evidence>
<dbReference type="PANTHER" id="PTHR34982">
    <property type="entry name" value="YOP PROTEINS TRANSLOCATION PROTEIN L"/>
    <property type="match status" value="1"/>
</dbReference>
<dbReference type="AlphaFoldDB" id="S6ABW2"/>
<sequence>MSSNIIPKEQLSAYQRWELNSLDGSARTTVPLPTAEEVENIQQQAYQEGFAAGYQEGKGKVDAELARLAQLMSALGGALNQFDETLTQNLLSLALDVAKQMLREALRVRPELVLPVIREAVSGLPQANQHPHLKLHPDDAALVRSLMADELSHFHWKLIEDSRVERGGCRVETTNSEIDATMENRWERILVALGREGAWLE</sequence>
<dbReference type="GO" id="GO:0005829">
    <property type="term" value="C:cytosol"/>
    <property type="evidence" value="ECO:0007669"/>
    <property type="project" value="TreeGrafter"/>
</dbReference>
<name>S6ABW2_SULDS</name>
<evidence type="ECO:0000256" key="7">
    <source>
        <dbReference type="ARBA" id="ARBA00022795"/>
    </source>
</evidence>
<dbReference type="GO" id="GO:0009288">
    <property type="term" value="C:bacterial-type flagellum"/>
    <property type="evidence" value="ECO:0007669"/>
    <property type="project" value="InterPro"/>
</dbReference>
<dbReference type="KEGG" id="sdr:SCD_n01229"/>
<evidence type="ECO:0000256" key="1">
    <source>
        <dbReference type="ARBA" id="ARBA00003041"/>
    </source>
</evidence>
<evidence type="ECO:0000313" key="12">
    <source>
        <dbReference type="Proteomes" id="UP000015559"/>
    </source>
</evidence>
<feature type="domain" description="Flagellar assembly protein FliH/Type III secretion system HrpE" evidence="10">
    <location>
        <begin position="63"/>
        <end position="189"/>
    </location>
</feature>
<keyword evidence="7" id="KW-1005">Bacterial flagellum biogenesis</keyword>
<comment type="subcellular location">
    <subcellularLocation>
        <location evidence="2">Cytoplasm</location>
    </subcellularLocation>
</comment>
<reference evidence="11 12" key="1">
    <citation type="journal article" date="2012" name="Appl. Environ. Microbiol.">
        <title>Draft genome sequence of a psychrotolerant sulfur-oxidizing bacterium, Sulfuricella denitrificans skB26, and proteomic insights into cold adaptation.</title>
        <authorList>
            <person name="Watanabe T."/>
            <person name="Kojima H."/>
            <person name="Fukui M."/>
        </authorList>
    </citation>
    <scope>NUCLEOTIDE SEQUENCE [LARGE SCALE GENOMIC DNA]</scope>
    <source>
        <strain evidence="12">skB26</strain>
    </source>
</reference>
<evidence type="ECO:0000256" key="9">
    <source>
        <dbReference type="ARBA" id="ARBA00023225"/>
    </source>
</evidence>
<evidence type="ECO:0000259" key="10">
    <source>
        <dbReference type="Pfam" id="PF02108"/>
    </source>
</evidence>
<dbReference type="OrthoDB" id="5296952at2"/>
<dbReference type="Proteomes" id="UP000015559">
    <property type="component" value="Chromosome"/>
</dbReference>
<dbReference type="InterPro" id="IPR051472">
    <property type="entry name" value="T3SS_Stator/FliH"/>
</dbReference>
<keyword evidence="5" id="KW-0813">Transport</keyword>
<evidence type="ECO:0000256" key="3">
    <source>
        <dbReference type="ARBA" id="ARBA00006602"/>
    </source>
</evidence>
<evidence type="ECO:0000256" key="8">
    <source>
        <dbReference type="ARBA" id="ARBA00022927"/>
    </source>
</evidence>
<keyword evidence="6" id="KW-0963">Cytoplasm</keyword>
<dbReference type="InterPro" id="IPR000563">
    <property type="entry name" value="Flag_FliH"/>
</dbReference>
<dbReference type="GO" id="GO:0015031">
    <property type="term" value="P:protein transport"/>
    <property type="evidence" value="ECO:0007669"/>
    <property type="project" value="UniProtKB-KW"/>
</dbReference>
<dbReference type="GO" id="GO:0003774">
    <property type="term" value="F:cytoskeletal motor activity"/>
    <property type="evidence" value="ECO:0007669"/>
    <property type="project" value="InterPro"/>
</dbReference>
<dbReference type="eggNOG" id="COG1317">
    <property type="taxonomic scope" value="Bacteria"/>
</dbReference>
<proteinExistence type="inferred from homology"/>
<dbReference type="EMBL" id="AP013066">
    <property type="protein sequence ID" value="BAN35058.1"/>
    <property type="molecule type" value="Genomic_DNA"/>
</dbReference>
<dbReference type="GO" id="GO:0071973">
    <property type="term" value="P:bacterial-type flagellum-dependent cell motility"/>
    <property type="evidence" value="ECO:0007669"/>
    <property type="project" value="InterPro"/>
</dbReference>
<dbReference type="GO" id="GO:0044781">
    <property type="term" value="P:bacterial-type flagellum organization"/>
    <property type="evidence" value="ECO:0007669"/>
    <property type="project" value="UniProtKB-KW"/>
</dbReference>
<keyword evidence="8" id="KW-0653">Protein transport</keyword>